<keyword evidence="2" id="KW-0217">Developmental protein</keyword>
<comment type="subcellular location">
    <subcellularLocation>
        <location evidence="1">Secreted</location>
    </subcellularLocation>
</comment>
<evidence type="ECO:0000256" key="3">
    <source>
        <dbReference type="ARBA" id="ARBA00022525"/>
    </source>
</evidence>
<dbReference type="EMBL" id="AFFK01018331">
    <property type="status" value="NOT_ANNOTATED_CDS"/>
    <property type="molecule type" value="Genomic_DNA"/>
</dbReference>
<keyword evidence="3" id="KW-0964">Secreted</keyword>
<dbReference type="eggNOG" id="KOG4237">
    <property type="taxonomic scope" value="Eukaryota"/>
</dbReference>
<dbReference type="GO" id="GO:0005576">
    <property type="term" value="C:extracellular region"/>
    <property type="evidence" value="ECO:0007669"/>
    <property type="project" value="UniProtKB-SubCell"/>
</dbReference>
<dbReference type="InterPro" id="IPR000372">
    <property type="entry name" value="LRRNT"/>
</dbReference>
<reference evidence="12" key="1">
    <citation type="submission" date="2011-05" db="EMBL/GenBank/DDBJ databases">
        <authorList>
            <person name="Richards S.R."/>
            <person name="Qu J."/>
            <person name="Jiang H."/>
            <person name="Jhangiani S.N."/>
            <person name="Agravi P."/>
            <person name="Goodspeed R."/>
            <person name="Gross S."/>
            <person name="Mandapat C."/>
            <person name="Jackson L."/>
            <person name="Mathew T."/>
            <person name="Pu L."/>
            <person name="Thornton R."/>
            <person name="Saada N."/>
            <person name="Wilczek-Boney K.B."/>
            <person name="Lee S."/>
            <person name="Kovar C."/>
            <person name="Wu Y."/>
            <person name="Scherer S.E."/>
            <person name="Worley K.C."/>
            <person name="Muzny D.M."/>
            <person name="Gibbs R."/>
        </authorList>
    </citation>
    <scope>NUCLEOTIDE SEQUENCE</scope>
    <source>
        <strain evidence="12">Brora</strain>
    </source>
</reference>
<dbReference type="SMART" id="SM00013">
    <property type="entry name" value="LRRNT"/>
    <property type="match status" value="1"/>
</dbReference>
<dbReference type="OMA" id="NELWTIS"/>
<evidence type="ECO:0000259" key="9">
    <source>
        <dbReference type="SMART" id="SM00013"/>
    </source>
</evidence>
<dbReference type="SMART" id="SM00082">
    <property type="entry name" value="LRRCT"/>
    <property type="match status" value="1"/>
</dbReference>
<dbReference type="Pfam" id="PF13855">
    <property type="entry name" value="LRR_8"/>
    <property type="match status" value="2"/>
</dbReference>
<evidence type="ECO:0000259" key="10">
    <source>
        <dbReference type="SMART" id="SM00082"/>
    </source>
</evidence>
<dbReference type="EnsemblMetazoa" id="SMAR003298-RA">
    <property type="protein sequence ID" value="SMAR003298-PA"/>
    <property type="gene ID" value="SMAR003298"/>
</dbReference>
<evidence type="ECO:0000256" key="1">
    <source>
        <dbReference type="ARBA" id="ARBA00004613"/>
    </source>
</evidence>
<dbReference type="InterPro" id="IPR001611">
    <property type="entry name" value="Leu-rich_rpt"/>
</dbReference>
<dbReference type="PANTHER" id="PTHR24369:SF196">
    <property type="entry name" value="RETICULON 4 RECEPTOR LIKE 1"/>
    <property type="match status" value="1"/>
</dbReference>
<dbReference type="Proteomes" id="UP000014500">
    <property type="component" value="Unassembled WGS sequence"/>
</dbReference>
<dbReference type="AlphaFoldDB" id="T1IQH9"/>
<name>T1IQH9_STRMM</name>
<evidence type="ECO:0000313" key="11">
    <source>
        <dbReference type="EnsemblMetazoa" id="SMAR003298-PA"/>
    </source>
</evidence>
<dbReference type="SUPFAM" id="SSF52058">
    <property type="entry name" value="L domain-like"/>
    <property type="match status" value="2"/>
</dbReference>
<evidence type="ECO:0000313" key="12">
    <source>
        <dbReference type="Proteomes" id="UP000014500"/>
    </source>
</evidence>
<dbReference type="Pfam" id="PF12799">
    <property type="entry name" value="LRR_4"/>
    <property type="match status" value="1"/>
</dbReference>
<keyword evidence="8" id="KW-0325">Glycoprotein</keyword>
<dbReference type="SMART" id="SM00369">
    <property type="entry name" value="LRR_TYP"/>
    <property type="match status" value="6"/>
</dbReference>
<dbReference type="GO" id="GO:0005886">
    <property type="term" value="C:plasma membrane"/>
    <property type="evidence" value="ECO:0007669"/>
    <property type="project" value="TreeGrafter"/>
</dbReference>
<evidence type="ECO:0000256" key="6">
    <source>
        <dbReference type="ARBA" id="ARBA00022737"/>
    </source>
</evidence>
<dbReference type="STRING" id="126957.T1IQH9"/>
<keyword evidence="6" id="KW-0677">Repeat</keyword>
<feature type="domain" description="LRRCT" evidence="10">
    <location>
        <begin position="101"/>
        <end position="150"/>
    </location>
</feature>
<dbReference type="InterPro" id="IPR050541">
    <property type="entry name" value="LRR_TM_domain-containing"/>
</dbReference>
<evidence type="ECO:0000256" key="7">
    <source>
        <dbReference type="ARBA" id="ARBA00023157"/>
    </source>
</evidence>
<dbReference type="HOGENOM" id="CLU_945187_0_0_1"/>
<keyword evidence="7" id="KW-1015">Disulfide bond</keyword>
<sequence length="295" mass="33359">DLSNNQISSVAGDAFHGLKSLTSLVLYGNKITDLPSGIFRGLISLQLLLLNANKITCIRKDTFADLHSLNLLSLYDNNIQSLANGTFVPLRSIQTLHLARNPFICDCNLRWLSEYLHRNPIETSGARCESPKRMQRKRIGQMKDDKFKCKGVEDHRTKLAGQCMIDKGCPTSCVCEGTIVDCSGRMLKEIPNDIPMFTTELRLNDNHITKVKNNGLFEKLPNLQKLDLRHNDIINIEDGAFQGANALQDLLLTENKIKEVHAKTFEGLASVRTFNWTLFISWEKLVEARKKILYT</sequence>
<accession>T1IQH9</accession>
<dbReference type="GO" id="GO:0007399">
    <property type="term" value="P:nervous system development"/>
    <property type="evidence" value="ECO:0007669"/>
    <property type="project" value="UniProtKB-ARBA"/>
</dbReference>
<organism evidence="11 12">
    <name type="scientific">Strigamia maritima</name>
    <name type="common">European centipede</name>
    <name type="synonym">Geophilus maritimus</name>
    <dbReference type="NCBI Taxonomy" id="126957"/>
    <lineage>
        <taxon>Eukaryota</taxon>
        <taxon>Metazoa</taxon>
        <taxon>Ecdysozoa</taxon>
        <taxon>Arthropoda</taxon>
        <taxon>Myriapoda</taxon>
        <taxon>Chilopoda</taxon>
        <taxon>Pleurostigmophora</taxon>
        <taxon>Geophilomorpha</taxon>
        <taxon>Linotaeniidae</taxon>
        <taxon>Strigamia</taxon>
    </lineage>
</organism>
<keyword evidence="12" id="KW-1185">Reference proteome</keyword>
<feature type="domain" description="LRRNT" evidence="9">
    <location>
        <begin position="168"/>
        <end position="200"/>
    </location>
</feature>
<dbReference type="FunFam" id="3.80.10.10:FF:000002">
    <property type="entry name" value="Slit guidance ligand 2"/>
    <property type="match status" value="2"/>
</dbReference>
<evidence type="ECO:0000256" key="4">
    <source>
        <dbReference type="ARBA" id="ARBA00022614"/>
    </source>
</evidence>
<reference evidence="11" key="2">
    <citation type="submission" date="2015-02" db="UniProtKB">
        <authorList>
            <consortium name="EnsemblMetazoa"/>
        </authorList>
    </citation>
    <scope>IDENTIFICATION</scope>
</reference>
<dbReference type="InterPro" id="IPR025875">
    <property type="entry name" value="Leu-rich_rpt_4"/>
</dbReference>
<dbReference type="Pfam" id="PF01462">
    <property type="entry name" value="LRRNT"/>
    <property type="match status" value="1"/>
</dbReference>
<dbReference type="PANTHER" id="PTHR24369">
    <property type="entry name" value="ANTIGEN BSP, PUTATIVE-RELATED"/>
    <property type="match status" value="1"/>
</dbReference>
<proteinExistence type="predicted"/>
<evidence type="ECO:0000256" key="2">
    <source>
        <dbReference type="ARBA" id="ARBA00022473"/>
    </source>
</evidence>
<dbReference type="InterPro" id="IPR032675">
    <property type="entry name" value="LRR_dom_sf"/>
</dbReference>
<keyword evidence="4" id="KW-0433">Leucine-rich repeat</keyword>
<dbReference type="InterPro" id="IPR000483">
    <property type="entry name" value="Cys-rich_flank_reg_C"/>
</dbReference>
<dbReference type="PhylomeDB" id="T1IQH9"/>
<evidence type="ECO:0000256" key="8">
    <source>
        <dbReference type="ARBA" id="ARBA00023180"/>
    </source>
</evidence>
<dbReference type="InterPro" id="IPR003591">
    <property type="entry name" value="Leu-rich_rpt_typical-subtyp"/>
</dbReference>
<dbReference type="PROSITE" id="PS51450">
    <property type="entry name" value="LRR"/>
    <property type="match status" value="3"/>
</dbReference>
<evidence type="ECO:0000256" key="5">
    <source>
        <dbReference type="ARBA" id="ARBA00022729"/>
    </source>
</evidence>
<keyword evidence="5" id="KW-0732">Signal</keyword>
<protein>
    <submittedName>
        <fullName evidence="11">Uncharacterized protein</fullName>
    </submittedName>
</protein>
<dbReference type="Gene3D" id="3.80.10.10">
    <property type="entry name" value="Ribonuclease Inhibitor"/>
    <property type="match status" value="2"/>
</dbReference>